<accession>A0A6J4U891</accession>
<gene>
    <name evidence="1" type="ORF">AVDCRST_MAG43-368</name>
</gene>
<proteinExistence type="predicted"/>
<protein>
    <submittedName>
        <fullName evidence="1">Uncharacterized protein</fullName>
    </submittedName>
</protein>
<dbReference type="AlphaFoldDB" id="A0A6J4U891"/>
<evidence type="ECO:0000313" key="1">
    <source>
        <dbReference type="EMBL" id="CAA9543569.1"/>
    </source>
</evidence>
<dbReference type="EMBL" id="CADCWI010000018">
    <property type="protein sequence ID" value="CAA9543569.1"/>
    <property type="molecule type" value="Genomic_DNA"/>
</dbReference>
<reference evidence="1" key="1">
    <citation type="submission" date="2020-02" db="EMBL/GenBank/DDBJ databases">
        <authorList>
            <person name="Meier V. D."/>
        </authorList>
    </citation>
    <scope>NUCLEOTIDE SEQUENCE</scope>
    <source>
        <strain evidence="1">AVDCRST_MAG43</strain>
    </source>
</reference>
<name>A0A6J4U891_9BACT</name>
<organism evidence="1">
    <name type="scientific">uncultured Thermomicrobiales bacterium</name>
    <dbReference type="NCBI Taxonomy" id="1645740"/>
    <lineage>
        <taxon>Bacteria</taxon>
        <taxon>Pseudomonadati</taxon>
        <taxon>Thermomicrobiota</taxon>
        <taxon>Thermomicrobia</taxon>
        <taxon>Thermomicrobiales</taxon>
        <taxon>environmental samples</taxon>
    </lineage>
</organism>
<sequence length="110" mass="12630">MTMDSLRRRRFEGPRRSLIWTFCASTVFILMTTHPNVPSSRVRSSVPSSRQRFRNVRPFHGELSLFDNASDLHRVTMAWAGWKRGTFPAVTSLAIQVTTSCRYRAAVDIL</sequence>